<dbReference type="InterPro" id="IPR000031">
    <property type="entry name" value="PurE_dom"/>
</dbReference>
<dbReference type="GO" id="GO:0016829">
    <property type="term" value="F:lyase activity"/>
    <property type="evidence" value="ECO:0007669"/>
    <property type="project" value="UniProtKB-KW"/>
</dbReference>
<reference evidence="8" key="1">
    <citation type="submission" date="2014-11" db="EMBL/GenBank/DDBJ databases">
        <authorList>
            <person name="Hornung B.V."/>
        </authorList>
    </citation>
    <scope>NUCLEOTIDE SEQUENCE</scope>
    <source>
        <strain evidence="8">INE</strain>
    </source>
</reference>
<feature type="domain" description="PurE" evidence="6">
    <location>
        <begin position="5"/>
        <end position="154"/>
    </location>
</feature>
<feature type="binding site" evidence="3 5">
    <location>
        <position position="16"/>
    </location>
    <ligand>
        <name>substrate</name>
    </ligand>
</feature>
<dbReference type="SMART" id="SM01001">
    <property type="entry name" value="AIRC"/>
    <property type="match status" value="1"/>
</dbReference>
<dbReference type="SUPFAM" id="SSF52255">
    <property type="entry name" value="N5-CAIR mutase (phosphoribosylaminoimidazole carboxylase, PurE)"/>
    <property type="match status" value="1"/>
</dbReference>
<reference evidence="7" key="2">
    <citation type="submission" date="2020-01" db="EMBL/GenBank/DDBJ databases">
        <authorList>
            <person name="Hornung B."/>
        </authorList>
    </citation>
    <scope>NUCLEOTIDE SEQUENCE</scope>
    <source>
        <strain evidence="7">PacBioINE</strain>
    </source>
</reference>
<keyword evidence="9" id="KW-1185">Reference proteome</keyword>
<feature type="binding site" evidence="3 5">
    <location>
        <position position="43"/>
    </location>
    <ligand>
        <name>substrate</name>
    </ligand>
</feature>
<keyword evidence="2 3" id="KW-0413">Isomerase</keyword>
<dbReference type="PANTHER" id="PTHR23046">
    <property type="entry name" value="PHOSPHORIBOSYLAMINOIMIDAZOLE CARBOXYLASE CATALYTIC SUBUNIT"/>
    <property type="match status" value="1"/>
</dbReference>
<sequence length="174" mass="18232">MSEVSLVGIVMGSDSDYPVVEETIKVLDRFKVPYEVKVSSAHRTLERTLSWVKNFESQGGQVIVAAAGLAAHLPGVVAGSTSLPVIGLPIASGSLSGVDALYAIVQMPPGVPVATVGIGAARNAGLLAVQILAAGRESLRSALQAYRRELAEEVERKDSALLAKLREKTAVRNS</sequence>
<dbReference type="GO" id="GO:0034023">
    <property type="term" value="F:5-(carboxyamino)imidazole ribonucleotide mutase activity"/>
    <property type="evidence" value="ECO:0007669"/>
    <property type="project" value="UniProtKB-UniRule"/>
</dbReference>
<evidence type="ECO:0000313" key="9">
    <source>
        <dbReference type="Proteomes" id="UP001071230"/>
    </source>
</evidence>
<dbReference type="EMBL" id="CDGJ01000064">
    <property type="protein sequence ID" value="CEJ07700.1"/>
    <property type="molecule type" value="Genomic_DNA"/>
</dbReference>
<evidence type="ECO:0000256" key="2">
    <source>
        <dbReference type="ARBA" id="ARBA00023235"/>
    </source>
</evidence>
<evidence type="ECO:0000313" key="8">
    <source>
        <dbReference type="EMBL" id="CEJ07700.1"/>
    </source>
</evidence>
<protein>
    <recommendedName>
        <fullName evidence="3 4">N5-carboxyaminoimidazole ribonucleotide mutase</fullName>
        <shortName evidence="3 4">N5-CAIR mutase</shortName>
        <ecNumber evidence="3 4">5.4.99.18</ecNumber>
    </recommendedName>
    <alternativeName>
        <fullName evidence="3">5-(carboxyamino)imidazole ribonucleotide mutase</fullName>
    </alternativeName>
</protein>
<evidence type="ECO:0000256" key="4">
    <source>
        <dbReference type="PIRNR" id="PIRNR001338"/>
    </source>
</evidence>
<dbReference type="InterPro" id="IPR033747">
    <property type="entry name" value="PurE_ClassI"/>
</dbReference>
<dbReference type="Proteomes" id="UP001071230">
    <property type="component" value="Unassembled WGS sequence"/>
</dbReference>
<proteinExistence type="inferred from homology"/>
<feature type="binding site" evidence="3 5">
    <location>
        <position position="13"/>
    </location>
    <ligand>
        <name>substrate</name>
    </ligand>
</feature>
<comment type="function">
    <text evidence="3 4">Catalyzes the conversion of N5-carboxyaminoimidazole ribonucleotide (N5-CAIR) to 4-carboxy-5-aminoimidazole ribonucleotide (CAIR).</text>
</comment>
<dbReference type="PANTHER" id="PTHR23046:SF2">
    <property type="entry name" value="PHOSPHORIBOSYLAMINOIMIDAZOLE CARBOXYLASE"/>
    <property type="match status" value="1"/>
</dbReference>
<organism evidence="7">
    <name type="scientific">Acididesulfobacillus acetoxydans</name>
    <dbReference type="NCBI Taxonomy" id="1561005"/>
    <lineage>
        <taxon>Bacteria</taxon>
        <taxon>Bacillati</taxon>
        <taxon>Bacillota</taxon>
        <taxon>Clostridia</taxon>
        <taxon>Eubacteriales</taxon>
        <taxon>Peptococcaceae</taxon>
        <taxon>Acididesulfobacillus</taxon>
    </lineage>
</organism>
<evidence type="ECO:0000256" key="1">
    <source>
        <dbReference type="ARBA" id="ARBA00022755"/>
    </source>
</evidence>
<dbReference type="NCBIfam" id="TIGR01162">
    <property type="entry name" value="purE"/>
    <property type="match status" value="1"/>
</dbReference>
<evidence type="ECO:0000256" key="3">
    <source>
        <dbReference type="HAMAP-Rule" id="MF_01929"/>
    </source>
</evidence>
<comment type="pathway">
    <text evidence="3 4">Purine metabolism; IMP biosynthesis via de novo pathway; 5-amino-1-(5-phospho-D-ribosyl)imidazole-4-carboxylate from 5-amino-1-(5-phospho-D-ribosyl)imidazole (N5-CAIR route): step 2/2.</text>
</comment>
<dbReference type="AlphaFoldDB" id="A0A8S0XWE4"/>
<dbReference type="KEGG" id="aacx:DEACI_1630"/>
<accession>A0A8S0XWE4</accession>
<dbReference type="EMBL" id="LR746496">
    <property type="protein sequence ID" value="CAA7600977.1"/>
    <property type="molecule type" value="Genomic_DNA"/>
</dbReference>
<dbReference type="InterPro" id="IPR024694">
    <property type="entry name" value="PurE_prokaryotes"/>
</dbReference>
<evidence type="ECO:0000256" key="5">
    <source>
        <dbReference type="PIRSR" id="PIRSR001338-1"/>
    </source>
</evidence>
<keyword evidence="1 3" id="KW-0658">Purine biosynthesis</keyword>
<evidence type="ECO:0000259" key="6">
    <source>
        <dbReference type="SMART" id="SM01001"/>
    </source>
</evidence>
<evidence type="ECO:0000313" key="7">
    <source>
        <dbReference type="EMBL" id="CAA7600977.1"/>
    </source>
</evidence>
<comment type="similarity">
    <text evidence="3">Belongs to the AIR carboxylase family. Class I subfamily.</text>
</comment>
<dbReference type="Pfam" id="PF00731">
    <property type="entry name" value="AIRC"/>
    <property type="match status" value="1"/>
</dbReference>
<dbReference type="Proteomes" id="UP000836597">
    <property type="component" value="Chromosome"/>
</dbReference>
<keyword evidence="8" id="KW-0456">Lyase</keyword>
<dbReference type="PIRSF" id="PIRSF001338">
    <property type="entry name" value="AIR_carboxylase"/>
    <property type="match status" value="1"/>
</dbReference>
<name>A0A8S0XWE4_9FIRM</name>
<dbReference type="Gene3D" id="3.40.50.1970">
    <property type="match status" value="1"/>
</dbReference>
<dbReference type="GO" id="GO:0006189">
    <property type="term" value="P:'de novo' IMP biosynthetic process"/>
    <property type="evidence" value="ECO:0007669"/>
    <property type="project" value="UniProtKB-UniRule"/>
</dbReference>
<comment type="catalytic activity">
    <reaction evidence="3 4">
        <text>5-carboxyamino-1-(5-phospho-D-ribosyl)imidazole + H(+) = 5-amino-1-(5-phospho-D-ribosyl)imidazole-4-carboxylate</text>
        <dbReference type="Rhea" id="RHEA:13193"/>
        <dbReference type="ChEBI" id="CHEBI:15378"/>
        <dbReference type="ChEBI" id="CHEBI:58730"/>
        <dbReference type="ChEBI" id="CHEBI:77657"/>
        <dbReference type="EC" id="5.4.99.18"/>
    </reaction>
</comment>
<dbReference type="EC" id="5.4.99.18" evidence="3 4"/>
<dbReference type="HAMAP" id="MF_01929">
    <property type="entry name" value="PurE_classI"/>
    <property type="match status" value="1"/>
</dbReference>
<gene>
    <name evidence="3" type="primary">purE</name>
    <name evidence="7" type="ORF">DEACI_1630</name>
    <name evidence="8" type="ORF">DEACI_2166</name>
</gene>